<sequence length="57" mass="6347">MGKLLGIVALFCAIWVIYDVLANNKGLSTGMKIVWIICALLFSIITAIVYFLVEKKK</sequence>
<dbReference type="AlphaFoldDB" id="A0A0W8FP63"/>
<dbReference type="InterPro" id="IPR027379">
    <property type="entry name" value="CLS_N"/>
</dbReference>
<keyword evidence="3 6" id="KW-0812">Transmembrane</keyword>
<reference evidence="8" key="1">
    <citation type="journal article" date="2015" name="Proc. Natl. Acad. Sci. U.S.A.">
        <title>Networks of energetic and metabolic interactions define dynamics in microbial communities.</title>
        <authorList>
            <person name="Embree M."/>
            <person name="Liu J.K."/>
            <person name="Al-Bassam M.M."/>
            <person name="Zengler K."/>
        </authorList>
    </citation>
    <scope>NUCLEOTIDE SEQUENCE</scope>
</reference>
<evidence type="ECO:0000259" key="7">
    <source>
        <dbReference type="Pfam" id="PF13396"/>
    </source>
</evidence>
<feature type="transmembrane region" description="Helical" evidence="6">
    <location>
        <begin position="32"/>
        <end position="53"/>
    </location>
</feature>
<evidence type="ECO:0000256" key="6">
    <source>
        <dbReference type="SAM" id="Phobius"/>
    </source>
</evidence>
<comment type="subcellular location">
    <subcellularLocation>
        <location evidence="1">Cell membrane</location>
        <topology evidence="1">Multi-pass membrane protein</topology>
    </subcellularLocation>
</comment>
<evidence type="ECO:0000313" key="8">
    <source>
        <dbReference type="EMBL" id="KUG22714.1"/>
    </source>
</evidence>
<keyword evidence="2" id="KW-1003">Cell membrane</keyword>
<evidence type="ECO:0000256" key="5">
    <source>
        <dbReference type="ARBA" id="ARBA00023136"/>
    </source>
</evidence>
<proteinExistence type="predicted"/>
<keyword evidence="5 6" id="KW-0472">Membrane</keyword>
<dbReference type="EMBL" id="LNQE01000943">
    <property type="protein sequence ID" value="KUG22714.1"/>
    <property type="molecule type" value="Genomic_DNA"/>
</dbReference>
<evidence type="ECO:0000256" key="2">
    <source>
        <dbReference type="ARBA" id="ARBA00022475"/>
    </source>
</evidence>
<gene>
    <name evidence="8" type="ORF">ASZ90_007511</name>
</gene>
<evidence type="ECO:0000256" key="4">
    <source>
        <dbReference type="ARBA" id="ARBA00022989"/>
    </source>
</evidence>
<dbReference type="GO" id="GO:0005886">
    <property type="term" value="C:plasma membrane"/>
    <property type="evidence" value="ECO:0007669"/>
    <property type="project" value="UniProtKB-SubCell"/>
</dbReference>
<comment type="caution">
    <text evidence="8">The sequence shown here is derived from an EMBL/GenBank/DDBJ whole genome shotgun (WGS) entry which is preliminary data.</text>
</comment>
<keyword evidence="4 6" id="KW-1133">Transmembrane helix</keyword>
<accession>A0A0W8FP63</accession>
<dbReference type="Pfam" id="PF13396">
    <property type="entry name" value="PLDc_N"/>
    <property type="match status" value="1"/>
</dbReference>
<organism evidence="8">
    <name type="scientific">hydrocarbon metagenome</name>
    <dbReference type="NCBI Taxonomy" id="938273"/>
    <lineage>
        <taxon>unclassified sequences</taxon>
        <taxon>metagenomes</taxon>
        <taxon>ecological metagenomes</taxon>
    </lineage>
</organism>
<evidence type="ECO:0000256" key="3">
    <source>
        <dbReference type="ARBA" id="ARBA00022692"/>
    </source>
</evidence>
<feature type="domain" description="Cardiolipin synthase N-terminal" evidence="7">
    <location>
        <begin position="13"/>
        <end position="53"/>
    </location>
</feature>
<protein>
    <recommendedName>
        <fullName evidence="7">Cardiolipin synthase N-terminal domain-containing protein</fullName>
    </recommendedName>
</protein>
<evidence type="ECO:0000256" key="1">
    <source>
        <dbReference type="ARBA" id="ARBA00004651"/>
    </source>
</evidence>
<name>A0A0W8FP63_9ZZZZ</name>